<feature type="compositionally biased region" description="Basic residues" evidence="1">
    <location>
        <begin position="1"/>
        <end position="10"/>
    </location>
</feature>
<sequence>MEKQFARKRSSGGASGKGESTCCNVRVQNTDNCCQTTFSVIKQDRGGTGSDLIVELKQAYACLAVSEACLYYQDQDTLTDIGQVEEFLNFW</sequence>
<gene>
    <name evidence="2" type="ORF">TSPI_10582</name>
</gene>
<evidence type="ECO:0000313" key="3">
    <source>
        <dbReference type="Proteomes" id="UP001558632"/>
    </source>
</evidence>
<comment type="caution">
    <text evidence="2">The sequence shown here is derived from an EMBL/GenBank/DDBJ whole genome shotgun (WGS) entry which is preliminary data.</text>
</comment>
<dbReference type="EMBL" id="JBEUSY010000251">
    <property type="protein sequence ID" value="KAL1241588.1"/>
    <property type="molecule type" value="Genomic_DNA"/>
</dbReference>
<reference evidence="2 3" key="1">
    <citation type="submission" date="2024-07" db="EMBL/GenBank/DDBJ databases">
        <title>Enhanced genomic and transcriptomic resources for Trichinella pseudospiralis and T. spiralis underpin the discovery of pronounced molecular differences between stages and species.</title>
        <authorList>
            <person name="Pasi K.K."/>
            <person name="La Rosa G."/>
            <person name="Gomez-Morales M.A."/>
            <person name="Tosini F."/>
            <person name="Sumanam S."/>
            <person name="Young N.D."/>
            <person name="Chang B.C."/>
            <person name="Robin G.B."/>
        </authorList>
    </citation>
    <scope>NUCLEOTIDE SEQUENCE [LARGE SCALE GENOMIC DNA]</scope>
    <source>
        <strain evidence="2">ISS534</strain>
    </source>
</reference>
<evidence type="ECO:0000256" key="1">
    <source>
        <dbReference type="SAM" id="MobiDB-lite"/>
    </source>
</evidence>
<evidence type="ECO:0000313" key="2">
    <source>
        <dbReference type="EMBL" id="KAL1241588.1"/>
    </source>
</evidence>
<keyword evidence="3" id="KW-1185">Reference proteome</keyword>
<accession>A0ABR3KMJ3</accession>
<proteinExistence type="predicted"/>
<dbReference type="Proteomes" id="UP001558632">
    <property type="component" value="Unassembled WGS sequence"/>
</dbReference>
<organism evidence="2 3">
    <name type="scientific">Trichinella spiralis</name>
    <name type="common">Trichina worm</name>
    <dbReference type="NCBI Taxonomy" id="6334"/>
    <lineage>
        <taxon>Eukaryota</taxon>
        <taxon>Metazoa</taxon>
        <taxon>Ecdysozoa</taxon>
        <taxon>Nematoda</taxon>
        <taxon>Enoplea</taxon>
        <taxon>Dorylaimia</taxon>
        <taxon>Trichinellida</taxon>
        <taxon>Trichinellidae</taxon>
        <taxon>Trichinella</taxon>
    </lineage>
</organism>
<name>A0ABR3KMJ3_TRISP</name>
<protein>
    <submittedName>
        <fullName evidence="2">DNA polymerase catalytic subunit</fullName>
    </submittedName>
</protein>
<feature type="region of interest" description="Disordered" evidence="1">
    <location>
        <begin position="1"/>
        <end position="21"/>
    </location>
</feature>